<dbReference type="InterPro" id="IPR029044">
    <property type="entry name" value="Nucleotide-diphossugar_trans"/>
</dbReference>
<evidence type="ECO:0000256" key="1">
    <source>
        <dbReference type="ARBA" id="ARBA00006739"/>
    </source>
</evidence>
<dbReference type="AlphaFoldDB" id="A0A1I0AP97"/>
<dbReference type="SUPFAM" id="SSF53448">
    <property type="entry name" value="Nucleotide-diphospho-sugar transferases"/>
    <property type="match status" value="1"/>
</dbReference>
<keyword evidence="3 5" id="KW-0808">Transferase</keyword>
<gene>
    <name evidence="5" type="ORF">SAMN04487962_10340</name>
</gene>
<dbReference type="InterPro" id="IPR001173">
    <property type="entry name" value="Glyco_trans_2-like"/>
</dbReference>
<evidence type="ECO:0000313" key="6">
    <source>
        <dbReference type="Proteomes" id="UP000198762"/>
    </source>
</evidence>
<dbReference type="Gene3D" id="3.90.550.10">
    <property type="entry name" value="Spore Coat Polysaccharide Biosynthesis Protein SpsA, Chain A"/>
    <property type="match status" value="1"/>
</dbReference>
<protein>
    <submittedName>
        <fullName evidence="5">Glycosyltransferase involved in cell wall bisynthesis</fullName>
    </submittedName>
</protein>
<evidence type="ECO:0000256" key="3">
    <source>
        <dbReference type="ARBA" id="ARBA00022679"/>
    </source>
</evidence>
<reference evidence="6" key="1">
    <citation type="submission" date="2016-10" db="EMBL/GenBank/DDBJ databases">
        <authorList>
            <person name="Varghese N."/>
            <person name="Submissions S."/>
        </authorList>
    </citation>
    <scope>NUCLEOTIDE SEQUENCE [LARGE SCALE GENOMIC DNA]</scope>
    <source>
        <strain evidence="6">CGMCC 1.6489</strain>
    </source>
</reference>
<dbReference type="PANTHER" id="PTHR43685:SF5">
    <property type="entry name" value="GLYCOSYLTRANSFERASE EPSE-RELATED"/>
    <property type="match status" value="1"/>
</dbReference>
<dbReference type="GO" id="GO:0016757">
    <property type="term" value="F:glycosyltransferase activity"/>
    <property type="evidence" value="ECO:0007669"/>
    <property type="project" value="UniProtKB-KW"/>
</dbReference>
<dbReference type="STRING" id="430453.SAMN04487962_10340"/>
<evidence type="ECO:0000256" key="2">
    <source>
        <dbReference type="ARBA" id="ARBA00022676"/>
    </source>
</evidence>
<dbReference type="RefSeq" id="WP_091849027.1">
    <property type="nucleotide sequence ID" value="NZ_FOHZ01000003.1"/>
</dbReference>
<dbReference type="EMBL" id="FOHZ01000003">
    <property type="protein sequence ID" value="SES95746.1"/>
    <property type="molecule type" value="Genomic_DNA"/>
</dbReference>
<sequence>MTRVSVVSVFYNRAGLVDESVASLKQQSLGDCEILLVDDGSTDNTLERLRTHENEKTRVISGTNRGLVGALNNAIAQARGSYIAIHGSGDLSLPERLERQAEILDQRPDVGVVGCRSEVVTLQSTRPPHLVKQPFDGDAREVILDWNPFHHGEVMFRKALFEEVGGYRPFFVCAQDRDLWCRMSHHCRFLVLEDVLYRKYAKVPGSVAADPARLMLQRHLSDFALYCHRERLAGRPDPLEQFGEQGALFRPPSRELAKDMCIIGSRYAADGNLEAARTCFRRARDESGYLPARLLLAAATLTPGILLGAGEVWRRLLRLVQKARWSEARR</sequence>
<proteinExistence type="inferred from homology"/>
<keyword evidence="6" id="KW-1185">Reference proteome</keyword>
<feature type="domain" description="Glycosyltransferase 2-like" evidence="4">
    <location>
        <begin position="5"/>
        <end position="164"/>
    </location>
</feature>
<dbReference type="OrthoDB" id="9802649at2"/>
<comment type="similarity">
    <text evidence="1">Belongs to the glycosyltransferase 2 family.</text>
</comment>
<keyword evidence="2" id="KW-0328">Glycosyltransferase</keyword>
<dbReference type="Pfam" id="PF00535">
    <property type="entry name" value="Glycos_transf_2"/>
    <property type="match status" value="1"/>
</dbReference>
<dbReference type="Proteomes" id="UP000198762">
    <property type="component" value="Unassembled WGS sequence"/>
</dbReference>
<evidence type="ECO:0000259" key="4">
    <source>
        <dbReference type="Pfam" id="PF00535"/>
    </source>
</evidence>
<accession>A0A1I0AP97</accession>
<organism evidence="5 6">
    <name type="scientific">Marinobacter segnicrescens</name>
    <dbReference type="NCBI Taxonomy" id="430453"/>
    <lineage>
        <taxon>Bacteria</taxon>
        <taxon>Pseudomonadati</taxon>
        <taxon>Pseudomonadota</taxon>
        <taxon>Gammaproteobacteria</taxon>
        <taxon>Pseudomonadales</taxon>
        <taxon>Marinobacteraceae</taxon>
        <taxon>Marinobacter</taxon>
    </lineage>
</organism>
<evidence type="ECO:0000313" key="5">
    <source>
        <dbReference type="EMBL" id="SES95746.1"/>
    </source>
</evidence>
<dbReference type="InterPro" id="IPR050834">
    <property type="entry name" value="Glycosyltransf_2"/>
</dbReference>
<name>A0A1I0AP97_9GAMM</name>
<dbReference type="PANTHER" id="PTHR43685">
    <property type="entry name" value="GLYCOSYLTRANSFERASE"/>
    <property type="match status" value="1"/>
</dbReference>